<organism evidence="3 4">
    <name type="scientific">Vitrella brassicaformis (strain CCMP3155)</name>
    <dbReference type="NCBI Taxonomy" id="1169540"/>
    <lineage>
        <taxon>Eukaryota</taxon>
        <taxon>Sar</taxon>
        <taxon>Alveolata</taxon>
        <taxon>Colpodellida</taxon>
        <taxon>Vitrellaceae</taxon>
        <taxon>Vitrella</taxon>
    </lineage>
</organism>
<dbReference type="Proteomes" id="UP000041254">
    <property type="component" value="Unassembled WGS sequence"/>
</dbReference>
<dbReference type="Gene3D" id="4.10.60.10">
    <property type="entry name" value="Zinc finger, CCHC-type"/>
    <property type="match status" value="2"/>
</dbReference>
<feature type="domain" description="CCHC-type" evidence="2">
    <location>
        <begin position="250"/>
        <end position="266"/>
    </location>
</feature>
<dbReference type="PANTHER" id="PTHR46242">
    <property type="entry name" value="ZINC FINGER CCHC DOMAIN-CONTAINING PROTEIN 9 ZCCHC9"/>
    <property type="match status" value="1"/>
</dbReference>
<reference evidence="3 4" key="1">
    <citation type="submission" date="2014-11" db="EMBL/GenBank/DDBJ databases">
        <authorList>
            <person name="Zhu J."/>
            <person name="Qi W."/>
            <person name="Song R."/>
        </authorList>
    </citation>
    <scope>NUCLEOTIDE SEQUENCE [LARGE SCALE GENOMIC DNA]</scope>
</reference>
<sequence>MSEEAVTHKKKAKPQRLTDSAEPPTKKQKRTPPPEAHDNEPAPAKRKKLSLAARDGHAPAGRAAPVGVPLRKRRRAAGADGGGGDLPRPRPRVGVWGVDEIEDRMAAIRKQLEKAEDMTKSKRTRLYHRLGKLKTAKGGHGVVGGDVASPDPEKRAAKLLFRKTKRLERRKTLEVSKGAGGAKGRGRAVGKADNSRGAIGKSGEKVCFRCRQSGHRLQDCPLLKAGEASTDAKKATPSSWSSGGSLKGSMCFNCGATDHTLKACTEPRPTDGSLPYAECFICGSKGHLASSCSQNLMGVYPRGGGCHLCGSIYHLQKDCPQKAATAGNRRRAAKGGF</sequence>
<dbReference type="SMART" id="SM00343">
    <property type="entry name" value="ZnF_C2HC"/>
    <property type="match status" value="4"/>
</dbReference>
<feature type="domain" description="CCHC-type" evidence="2">
    <location>
        <begin position="206"/>
        <end position="222"/>
    </location>
</feature>
<accession>A0A0G4GV61</accession>
<keyword evidence="4" id="KW-1185">Reference proteome</keyword>
<feature type="domain" description="CCHC-type" evidence="2">
    <location>
        <begin position="278"/>
        <end position="294"/>
    </location>
</feature>
<name>A0A0G4GV61_VITBC</name>
<feature type="compositionally biased region" description="Low complexity" evidence="1">
    <location>
        <begin position="58"/>
        <end position="69"/>
    </location>
</feature>
<dbReference type="GO" id="GO:0008270">
    <property type="term" value="F:zinc ion binding"/>
    <property type="evidence" value="ECO:0007669"/>
    <property type="project" value="InterPro"/>
</dbReference>
<evidence type="ECO:0000259" key="2">
    <source>
        <dbReference type="SMART" id="SM00343"/>
    </source>
</evidence>
<dbReference type="AlphaFoldDB" id="A0A0G4GV61"/>
<proteinExistence type="predicted"/>
<dbReference type="InterPro" id="IPR001878">
    <property type="entry name" value="Znf_CCHC"/>
</dbReference>
<dbReference type="EMBL" id="CDMY01000831">
    <property type="protein sequence ID" value="CEM34783.1"/>
    <property type="molecule type" value="Genomic_DNA"/>
</dbReference>
<feature type="region of interest" description="Disordered" evidence="1">
    <location>
        <begin position="1"/>
        <end position="93"/>
    </location>
</feature>
<dbReference type="PANTHER" id="PTHR46242:SF1">
    <property type="entry name" value="ZINC FINGER CCHC DOMAIN-CONTAINING PROTEIN 9"/>
    <property type="match status" value="1"/>
</dbReference>
<dbReference type="InParanoid" id="A0A0G4GV61"/>
<feature type="region of interest" description="Disordered" evidence="1">
    <location>
        <begin position="175"/>
        <end position="198"/>
    </location>
</feature>
<feature type="domain" description="CCHC-type" evidence="2">
    <location>
        <begin position="305"/>
        <end position="321"/>
    </location>
</feature>
<gene>
    <name evidence="3" type="ORF">Vbra_18747</name>
</gene>
<dbReference type="InterPro" id="IPR036875">
    <property type="entry name" value="Znf_CCHC_sf"/>
</dbReference>
<dbReference type="STRING" id="1169540.A0A0G4GV61"/>
<dbReference type="Pfam" id="PF00098">
    <property type="entry name" value="zf-CCHC"/>
    <property type="match status" value="2"/>
</dbReference>
<dbReference type="InterPro" id="IPR042246">
    <property type="entry name" value="ZCCHC9"/>
</dbReference>
<protein>
    <recommendedName>
        <fullName evidence="2">CCHC-type domain-containing protein</fullName>
    </recommendedName>
</protein>
<evidence type="ECO:0000313" key="3">
    <source>
        <dbReference type="EMBL" id="CEM34783.1"/>
    </source>
</evidence>
<evidence type="ECO:0000256" key="1">
    <source>
        <dbReference type="SAM" id="MobiDB-lite"/>
    </source>
</evidence>
<evidence type="ECO:0000313" key="4">
    <source>
        <dbReference type="Proteomes" id="UP000041254"/>
    </source>
</evidence>
<dbReference type="GO" id="GO:0005730">
    <property type="term" value="C:nucleolus"/>
    <property type="evidence" value="ECO:0007669"/>
    <property type="project" value="TreeGrafter"/>
</dbReference>
<dbReference type="PhylomeDB" id="A0A0G4GV61"/>
<dbReference type="SUPFAM" id="SSF57756">
    <property type="entry name" value="Retrovirus zinc finger-like domains"/>
    <property type="match status" value="2"/>
</dbReference>
<dbReference type="VEuPathDB" id="CryptoDB:Vbra_18747"/>
<dbReference type="OrthoDB" id="364928at2759"/>
<dbReference type="GO" id="GO:0003676">
    <property type="term" value="F:nucleic acid binding"/>
    <property type="evidence" value="ECO:0007669"/>
    <property type="project" value="InterPro"/>
</dbReference>